<dbReference type="InterPro" id="IPR000836">
    <property type="entry name" value="PRTase_dom"/>
</dbReference>
<feature type="domain" description="Phosphoribosyltransferase" evidence="2">
    <location>
        <begin position="61"/>
        <end position="153"/>
    </location>
</feature>
<dbReference type="InterPro" id="IPR029057">
    <property type="entry name" value="PRTase-like"/>
</dbReference>
<name>A0A8J3AT92_9BURK</name>
<dbReference type="Pfam" id="PF00156">
    <property type="entry name" value="Pribosyltran"/>
    <property type="match status" value="1"/>
</dbReference>
<protein>
    <recommendedName>
        <fullName evidence="2">Phosphoribosyltransferase domain-containing protein</fullName>
    </recommendedName>
</protein>
<dbReference type="CDD" id="cd06223">
    <property type="entry name" value="PRTases_typeI"/>
    <property type="match status" value="1"/>
</dbReference>
<proteinExistence type="inferred from homology"/>
<organism evidence="3 4">
    <name type="scientific">Oxalicibacterium faecigallinarum</name>
    <dbReference type="NCBI Taxonomy" id="573741"/>
    <lineage>
        <taxon>Bacteria</taxon>
        <taxon>Pseudomonadati</taxon>
        <taxon>Pseudomonadota</taxon>
        <taxon>Betaproteobacteria</taxon>
        <taxon>Burkholderiales</taxon>
        <taxon>Oxalobacteraceae</taxon>
        <taxon>Oxalicibacterium</taxon>
    </lineage>
</organism>
<dbReference type="PANTHER" id="PTHR47505">
    <property type="entry name" value="DNA UTILIZATION PROTEIN YHGH"/>
    <property type="match status" value="1"/>
</dbReference>
<evidence type="ECO:0000256" key="1">
    <source>
        <dbReference type="ARBA" id="ARBA00008007"/>
    </source>
</evidence>
<gene>
    <name evidence="3" type="ORF">GCM10008066_21440</name>
</gene>
<dbReference type="Proteomes" id="UP000642180">
    <property type="component" value="Unassembled WGS sequence"/>
</dbReference>
<keyword evidence="4" id="KW-1185">Reference proteome</keyword>
<dbReference type="AlphaFoldDB" id="A0A8J3AT92"/>
<dbReference type="Gene3D" id="3.40.50.2020">
    <property type="match status" value="1"/>
</dbReference>
<evidence type="ECO:0000259" key="2">
    <source>
        <dbReference type="Pfam" id="PF00156"/>
    </source>
</evidence>
<dbReference type="InterPro" id="IPR051910">
    <property type="entry name" value="ComF/GntX_DNA_util-trans"/>
</dbReference>
<comment type="caution">
    <text evidence="3">The sequence shown here is derived from an EMBL/GenBank/DDBJ whole genome shotgun (WGS) entry which is preliminary data.</text>
</comment>
<dbReference type="EMBL" id="BMDI01000002">
    <property type="protein sequence ID" value="GGI19920.1"/>
    <property type="molecule type" value="Genomic_DNA"/>
</dbReference>
<dbReference type="PANTHER" id="PTHR47505:SF1">
    <property type="entry name" value="DNA UTILIZATION PROTEIN YHGH"/>
    <property type="match status" value="1"/>
</dbReference>
<dbReference type="SUPFAM" id="SSF53271">
    <property type="entry name" value="PRTase-like"/>
    <property type="match status" value="1"/>
</dbReference>
<evidence type="ECO:0000313" key="3">
    <source>
        <dbReference type="EMBL" id="GGI19920.1"/>
    </source>
</evidence>
<sequence length="157" mass="17573">MDQLILALKFGHRLAIAPLLARLLHDAMLQRQDASLPDILIPVPLGQQRLRERGFNQALEIARPLSRATGIALGIRLLERTRDTAMQAQLPLKERHRNIRHAFVPTIKGEQVFRNRHIGLVDDVCTSGNTLNEIAGVLKRYGATRVTNLIVARTPAQ</sequence>
<reference evidence="4" key="1">
    <citation type="journal article" date="2019" name="Int. J. Syst. Evol. Microbiol.">
        <title>The Global Catalogue of Microorganisms (GCM) 10K type strain sequencing project: providing services to taxonomists for standard genome sequencing and annotation.</title>
        <authorList>
            <consortium name="The Broad Institute Genomics Platform"/>
            <consortium name="The Broad Institute Genome Sequencing Center for Infectious Disease"/>
            <person name="Wu L."/>
            <person name="Ma J."/>
        </authorList>
    </citation>
    <scope>NUCLEOTIDE SEQUENCE [LARGE SCALE GENOMIC DNA]</scope>
    <source>
        <strain evidence="4">CCM 2767</strain>
    </source>
</reference>
<accession>A0A8J3AT92</accession>
<comment type="similarity">
    <text evidence="1">Belongs to the ComF/GntX family.</text>
</comment>
<evidence type="ECO:0000313" key="4">
    <source>
        <dbReference type="Proteomes" id="UP000642180"/>
    </source>
</evidence>